<sequence length="746" mass="84205">MSRRPSKHLRSKSVVQVDIDARCEKPSNFNDFFFGRRLNCRNMLRRGPPPRVVPAMACPSAQNVSDLVVEKCSWHCKHKRPVSRCFISFDPRNALGVQQKLDKCWIQEKCINNQMKAKTTCQTAPSSSTPAVTLAGSMLVTVTDPVTFLAQPNLQFALQDAIERMAPESDFSDVAIEIPSSNSLANKTKMVKVGFNASVKGNDDETSDEKALGAEMALQNISHDALVDAVNGALSSEGLTNLVEDAMLLLAPLKLKGPRSEDFESLVAMMHLYQKHLEEVRLELQEVQEDLTIQNLSHKDAEALREKHRSTQKRLSSIMASQEKMSQYIEDAVSKHPILLPLLLWNSFQQVPFVASPHAVSHCLIANMTTNHAENVAAEGAEAKEEGPEALPNGEESHGKAEAAPQKEAEEGHTINMDIGDLQNDAEVPSLPPISQASQDPDPVVETARTDAPDTPISPVDHPAKPGLPALVLRKGAGRRARDDARRRIIAAREDLERRVAEATEARLKRQAEAEAEARARAEQAQQRARRRLAEKKKKKEEAQEAEKHQRSQSSGAESHSPRELPGIKPAKARVKKKIQKQREEQEQRLREIEEDRERTVLRKKTQEEAAEAHRLQAARRAAERWRREREAMEKVKAEREEEVQQARERQKWYRNPKQIARLISEAHDSQAQAEERRRAAREEESYLRHERERARRHVDGELEERPFGARRPGSKTEISLDDENFLAKTVQALTDEDWKVNIKFS</sequence>
<feature type="compositionally biased region" description="Basic and acidic residues" evidence="2">
    <location>
        <begin position="395"/>
        <end position="410"/>
    </location>
</feature>
<reference evidence="3 4" key="1">
    <citation type="submission" date="2024-02" db="EMBL/GenBank/DDBJ databases">
        <authorList>
            <person name="Chen Y."/>
            <person name="Shah S."/>
            <person name="Dougan E. K."/>
            <person name="Thang M."/>
            <person name="Chan C."/>
        </authorList>
    </citation>
    <scope>NUCLEOTIDE SEQUENCE [LARGE SCALE GENOMIC DNA]</scope>
</reference>
<name>A0ABP0LEL1_9DINO</name>
<feature type="region of interest" description="Disordered" evidence="2">
    <location>
        <begin position="505"/>
        <end position="616"/>
    </location>
</feature>
<evidence type="ECO:0000313" key="3">
    <source>
        <dbReference type="EMBL" id="CAK9037191.1"/>
    </source>
</evidence>
<accession>A0ABP0LEL1</accession>
<feature type="compositionally biased region" description="Basic and acidic residues" evidence="2">
    <location>
        <begin position="505"/>
        <end position="522"/>
    </location>
</feature>
<dbReference type="EMBL" id="CAXAMN010012113">
    <property type="protein sequence ID" value="CAK9037191.1"/>
    <property type="molecule type" value="Genomic_DNA"/>
</dbReference>
<proteinExistence type="predicted"/>
<protein>
    <submittedName>
        <fullName evidence="3">Uncharacterized protein</fullName>
    </submittedName>
</protein>
<feature type="region of interest" description="Disordered" evidence="2">
    <location>
        <begin position="380"/>
        <end position="410"/>
    </location>
</feature>
<evidence type="ECO:0000313" key="4">
    <source>
        <dbReference type="Proteomes" id="UP001642484"/>
    </source>
</evidence>
<organism evidence="3 4">
    <name type="scientific">Durusdinium trenchii</name>
    <dbReference type="NCBI Taxonomy" id="1381693"/>
    <lineage>
        <taxon>Eukaryota</taxon>
        <taxon>Sar</taxon>
        <taxon>Alveolata</taxon>
        <taxon>Dinophyceae</taxon>
        <taxon>Suessiales</taxon>
        <taxon>Symbiodiniaceae</taxon>
        <taxon>Durusdinium</taxon>
    </lineage>
</organism>
<feature type="compositionally biased region" description="Basic residues" evidence="2">
    <location>
        <begin position="528"/>
        <end position="539"/>
    </location>
</feature>
<gene>
    <name evidence="3" type="ORF">CCMP2556_LOCUS20571</name>
</gene>
<feature type="coiled-coil region" evidence="1">
    <location>
        <begin position="270"/>
        <end position="297"/>
    </location>
</feature>
<dbReference type="Proteomes" id="UP001642484">
    <property type="component" value="Unassembled WGS sequence"/>
</dbReference>
<feature type="region of interest" description="Disordered" evidence="2">
    <location>
        <begin position="423"/>
        <end position="485"/>
    </location>
</feature>
<feature type="compositionally biased region" description="Basic and acidic residues" evidence="2">
    <location>
        <begin position="665"/>
        <end position="708"/>
    </location>
</feature>
<feature type="compositionally biased region" description="Basic residues" evidence="2">
    <location>
        <begin position="571"/>
        <end position="580"/>
    </location>
</feature>
<comment type="caution">
    <text evidence="3">The sequence shown here is derived from an EMBL/GenBank/DDBJ whole genome shotgun (WGS) entry which is preliminary data.</text>
</comment>
<evidence type="ECO:0000256" key="2">
    <source>
        <dbReference type="SAM" id="MobiDB-lite"/>
    </source>
</evidence>
<keyword evidence="1" id="KW-0175">Coiled coil</keyword>
<keyword evidence="4" id="KW-1185">Reference proteome</keyword>
<feature type="compositionally biased region" description="Basic and acidic residues" evidence="2">
    <location>
        <begin position="540"/>
        <end position="550"/>
    </location>
</feature>
<evidence type="ECO:0000256" key="1">
    <source>
        <dbReference type="SAM" id="Coils"/>
    </source>
</evidence>
<feature type="compositionally biased region" description="Basic and acidic residues" evidence="2">
    <location>
        <begin position="581"/>
        <end position="616"/>
    </location>
</feature>
<feature type="region of interest" description="Disordered" evidence="2">
    <location>
        <begin position="664"/>
        <end position="717"/>
    </location>
</feature>